<dbReference type="GO" id="GO:0003700">
    <property type="term" value="F:DNA-binding transcription factor activity"/>
    <property type="evidence" value="ECO:0007669"/>
    <property type="project" value="InterPro"/>
</dbReference>
<dbReference type="PANTHER" id="PTHR38445">
    <property type="entry name" value="HTH-TYPE TRANSCRIPTIONAL REPRESSOR YTRA"/>
    <property type="match status" value="1"/>
</dbReference>
<dbReference type="PANTHER" id="PTHR38445:SF7">
    <property type="entry name" value="GNTR-FAMILY TRANSCRIPTIONAL REGULATOR"/>
    <property type="match status" value="1"/>
</dbReference>
<dbReference type="InterPro" id="IPR036390">
    <property type="entry name" value="WH_DNA-bd_sf"/>
</dbReference>
<dbReference type="SMART" id="SM00345">
    <property type="entry name" value="HTH_GNTR"/>
    <property type="match status" value="1"/>
</dbReference>
<keyword evidence="3" id="KW-0804">Transcription</keyword>
<organism evidence="5 6">
    <name type="scientific">Dubosiella newyorkensis</name>
    <dbReference type="NCBI Taxonomy" id="1862672"/>
    <lineage>
        <taxon>Bacteria</taxon>
        <taxon>Bacillati</taxon>
        <taxon>Bacillota</taxon>
        <taxon>Erysipelotrichia</taxon>
        <taxon>Erysipelotrichales</taxon>
        <taxon>Erysipelotrichaceae</taxon>
        <taxon>Dubosiella</taxon>
    </lineage>
</organism>
<evidence type="ECO:0000259" key="4">
    <source>
        <dbReference type="PROSITE" id="PS50949"/>
    </source>
</evidence>
<name>A0A1U7NL91_9FIRM</name>
<dbReference type="SUPFAM" id="SSF46785">
    <property type="entry name" value="Winged helix' DNA-binding domain"/>
    <property type="match status" value="1"/>
</dbReference>
<dbReference type="EMBL" id="MPKA01000086">
    <property type="protein sequence ID" value="OLU45365.1"/>
    <property type="molecule type" value="Genomic_DNA"/>
</dbReference>
<comment type="caution">
    <text evidence="5">The sequence shown here is derived from an EMBL/GenBank/DDBJ whole genome shotgun (WGS) entry which is preliminary data.</text>
</comment>
<keyword evidence="1" id="KW-0805">Transcription regulation</keyword>
<evidence type="ECO:0000313" key="6">
    <source>
        <dbReference type="Proteomes" id="UP000186705"/>
    </source>
</evidence>
<evidence type="ECO:0000256" key="3">
    <source>
        <dbReference type="ARBA" id="ARBA00023163"/>
    </source>
</evidence>
<dbReference type="GeneID" id="78276000"/>
<proteinExistence type="predicted"/>
<dbReference type="Gene3D" id="1.10.10.10">
    <property type="entry name" value="Winged helix-like DNA-binding domain superfamily/Winged helix DNA-binding domain"/>
    <property type="match status" value="1"/>
</dbReference>
<accession>A0A1U7NL91</accession>
<dbReference type="OrthoDB" id="9801546at2"/>
<evidence type="ECO:0000256" key="1">
    <source>
        <dbReference type="ARBA" id="ARBA00023015"/>
    </source>
</evidence>
<keyword evidence="6" id="KW-1185">Reference proteome</keyword>
<feature type="domain" description="HTH gntR-type" evidence="4">
    <location>
        <begin position="11"/>
        <end position="79"/>
    </location>
</feature>
<dbReference type="PROSITE" id="PS50949">
    <property type="entry name" value="HTH_GNTR"/>
    <property type="match status" value="1"/>
</dbReference>
<dbReference type="GO" id="GO:0003677">
    <property type="term" value="F:DNA binding"/>
    <property type="evidence" value="ECO:0007669"/>
    <property type="project" value="UniProtKB-KW"/>
</dbReference>
<protein>
    <submittedName>
        <fullName evidence="5">GntR family transcriptional regulator</fullName>
    </submittedName>
</protein>
<dbReference type="Proteomes" id="UP000186705">
    <property type="component" value="Unassembled WGS sequence"/>
</dbReference>
<dbReference type="AlphaFoldDB" id="A0A1U7NL91"/>
<sequence length="126" mass="14174">MDIIITMRSDKPIYEQIESQLKEMIVSQKLKAGDPIPSMRALAKDLHISLITVKKAYENLSRDGLIETIVGKGSFVASLNTEQLKEEKQREIEALLSKACQEAKATGIRKDTLKELIDILYEGELL</sequence>
<gene>
    <name evidence="5" type="ORF">BO225_08610</name>
</gene>
<evidence type="ECO:0000256" key="2">
    <source>
        <dbReference type="ARBA" id="ARBA00023125"/>
    </source>
</evidence>
<dbReference type="STRING" id="1862672.BO225_08610"/>
<dbReference type="Pfam" id="PF00392">
    <property type="entry name" value="GntR"/>
    <property type="match status" value="1"/>
</dbReference>
<dbReference type="RefSeq" id="WP_076341849.1">
    <property type="nucleotide sequence ID" value="NZ_CAPDDE010000009.1"/>
</dbReference>
<keyword evidence="2" id="KW-0238">DNA-binding</keyword>
<dbReference type="CDD" id="cd07377">
    <property type="entry name" value="WHTH_GntR"/>
    <property type="match status" value="1"/>
</dbReference>
<dbReference type="InterPro" id="IPR036388">
    <property type="entry name" value="WH-like_DNA-bd_sf"/>
</dbReference>
<reference evidence="5 6" key="1">
    <citation type="submission" date="2016-11" db="EMBL/GenBank/DDBJ databases">
        <title>Description of two novel members of the family Erysipelotrichaceae: Ileibacterium lipovorans gen. nov., sp. nov. and Dubosiella newyorkensis, gen. nov., sp. nov.</title>
        <authorList>
            <person name="Cox L.M."/>
            <person name="Sohn J."/>
            <person name="Tyrrell K.L."/>
            <person name="Citron D.M."/>
            <person name="Lawson P.A."/>
            <person name="Patel N.B."/>
            <person name="Iizumi T."/>
            <person name="Perez-Perez G.I."/>
            <person name="Goldstein E.J."/>
            <person name="Blaser M.J."/>
        </authorList>
    </citation>
    <scope>NUCLEOTIDE SEQUENCE [LARGE SCALE GENOMIC DNA]</scope>
    <source>
        <strain evidence="5 6">NYU-BL-A4</strain>
    </source>
</reference>
<dbReference type="InterPro" id="IPR000524">
    <property type="entry name" value="Tscrpt_reg_HTH_GntR"/>
</dbReference>
<evidence type="ECO:0000313" key="5">
    <source>
        <dbReference type="EMBL" id="OLU45365.1"/>
    </source>
</evidence>